<dbReference type="InterPro" id="IPR023543">
    <property type="entry name" value="rRNA_ssu_MeTfrase_C"/>
</dbReference>
<dbReference type="EMBL" id="CP020465">
    <property type="protein sequence ID" value="ASP49922.1"/>
    <property type="molecule type" value="Genomic_DNA"/>
</dbReference>
<dbReference type="SUPFAM" id="SSF53335">
    <property type="entry name" value="S-adenosyl-L-methionine-dependent methyltransferases"/>
    <property type="match status" value="1"/>
</dbReference>
<dbReference type="Pfam" id="PF08468">
    <property type="entry name" value="MTS_N"/>
    <property type="match status" value="1"/>
</dbReference>
<evidence type="ECO:0000256" key="1">
    <source>
        <dbReference type="ARBA" id="ARBA00022490"/>
    </source>
</evidence>
<evidence type="ECO:0000256" key="5">
    <source>
        <dbReference type="ARBA" id="ARBA00022691"/>
    </source>
</evidence>
<dbReference type="PROSITE" id="PS00092">
    <property type="entry name" value="N6_MTASE"/>
    <property type="match status" value="1"/>
</dbReference>
<dbReference type="InterPro" id="IPR002052">
    <property type="entry name" value="DNA_methylase_N6_adenine_CS"/>
</dbReference>
<dbReference type="Proteomes" id="UP000202259">
    <property type="component" value="Chromosome"/>
</dbReference>
<name>A0A222GDZ9_9GAMM</name>
<dbReference type="EC" id="2.1.1.172" evidence="6"/>
<dbReference type="PANTHER" id="PTHR47816:SF4">
    <property type="entry name" value="RIBOSOMAL RNA SMALL SUBUNIT METHYLTRANSFERASE C"/>
    <property type="match status" value="1"/>
</dbReference>
<evidence type="ECO:0000313" key="9">
    <source>
        <dbReference type="EMBL" id="ASP49922.1"/>
    </source>
</evidence>
<dbReference type="Gene3D" id="3.40.50.150">
    <property type="entry name" value="Vaccinia Virus protein VP39"/>
    <property type="match status" value="2"/>
</dbReference>
<accession>A0A222GDZ9</accession>
<keyword evidence="2 6" id="KW-0698">rRNA processing</keyword>
<dbReference type="GO" id="GO:0005737">
    <property type="term" value="C:cytoplasm"/>
    <property type="evidence" value="ECO:0007669"/>
    <property type="project" value="UniProtKB-SubCell"/>
</dbReference>
<evidence type="ECO:0000256" key="3">
    <source>
        <dbReference type="ARBA" id="ARBA00022603"/>
    </source>
</evidence>
<dbReference type="PANTHER" id="PTHR47816">
    <property type="entry name" value="RIBOSOMAL RNA SMALL SUBUNIT METHYLTRANSFERASE C"/>
    <property type="match status" value="1"/>
</dbReference>
<proteinExistence type="inferred from homology"/>
<dbReference type="InterPro" id="IPR013675">
    <property type="entry name" value="Mtase_sm_N"/>
</dbReference>
<protein>
    <recommendedName>
        <fullName evidence="6">Ribosomal RNA small subunit methyltransferase C</fullName>
        <ecNumber evidence="6">2.1.1.172</ecNumber>
    </recommendedName>
    <alternativeName>
        <fullName evidence="6">16S rRNA m2G1207 methyltransferase</fullName>
    </alternativeName>
    <alternativeName>
        <fullName evidence="6">rRNA (guanine-N(2)-)-methyltransferase RsmC</fullName>
    </alternativeName>
</protein>
<comment type="subunit">
    <text evidence="6">Monomer.</text>
</comment>
<evidence type="ECO:0000256" key="4">
    <source>
        <dbReference type="ARBA" id="ARBA00022679"/>
    </source>
</evidence>
<feature type="domain" description="Methyltransferase small N-terminal" evidence="8">
    <location>
        <begin position="1"/>
        <end position="157"/>
    </location>
</feature>
<comment type="catalytic activity">
    <reaction evidence="6">
        <text>guanosine(1207) in 16S rRNA + S-adenosyl-L-methionine = N(2)-methylguanosine(1207) in 16S rRNA + S-adenosyl-L-homocysteine + H(+)</text>
        <dbReference type="Rhea" id="RHEA:42736"/>
        <dbReference type="Rhea" id="RHEA-COMP:10213"/>
        <dbReference type="Rhea" id="RHEA-COMP:10214"/>
        <dbReference type="ChEBI" id="CHEBI:15378"/>
        <dbReference type="ChEBI" id="CHEBI:57856"/>
        <dbReference type="ChEBI" id="CHEBI:59789"/>
        <dbReference type="ChEBI" id="CHEBI:74269"/>
        <dbReference type="ChEBI" id="CHEBI:74481"/>
        <dbReference type="EC" id="2.1.1.172"/>
    </reaction>
</comment>
<evidence type="ECO:0000313" key="10">
    <source>
        <dbReference type="Proteomes" id="UP000202259"/>
    </source>
</evidence>
<dbReference type="InterPro" id="IPR007848">
    <property type="entry name" value="Small_mtfrase_dom"/>
</dbReference>
<dbReference type="KEGG" id="cber:B5D82_06670"/>
<feature type="domain" description="Methyltransferase small" evidence="7">
    <location>
        <begin position="166"/>
        <end position="332"/>
    </location>
</feature>
<sequence length="339" mass="37479">MRNLEALTATRPLLVNIADDGFIAQYLSQHSAANIDSYHTNYAEYKACQQLKNVRLRTHFSVEYVAKTKHDMAIIHFPKSKAEFSFTLAMLADSMADDATIVIVGENKGGVKSADKLGADYLAYCNKVDSARHCLMFIGEFKSTLPRFELEKFYKYYPIQVQEKTLKIAALPGVFSQNALDTGTEILLAHLPDIITGKVLDFGCGAGVIAAYIGTVYPQTKLTLVDVSALALHSAQTTLSLNQLTGQYIASNSLSDVHERYDFVISNPPFHQGVKTNYAATEQFLTEIKQNLTAKACVTIVANSFLKYLPIMEKAIGKTKTLVIKKGFAVYQCYLNGKN</sequence>
<dbReference type="InterPro" id="IPR046977">
    <property type="entry name" value="RsmC/RlmG"/>
</dbReference>
<evidence type="ECO:0000259" key="7">
    <source>
        <dbReference type="Pfam" id="PF05175"/>
    </source>
</evidence>
<dbReference type="InterPro" id="IPR029063">
    <property type="entry name" value="SAM-dependent_MTases_sf"/>
</dbReference>
<gene>
    <name evidence="6" type="primary">rsmC</name>
    <name evidence="9" type="ORF">B5D82_06670</name>
</gene>
<dbReference type="GO" id="GO:0003676">
    <property type="term" value="F:nucleic acid binding"/>
    <property type="evidence" value="ECO:0007669"/>
    <property type="project" value="InterPro"/>
</dbReference>
<keyword evidence="3 6" id="KW-0489">Methyltransferase</keyword>
<evidence type="ECO:0000256" key="6">
    <source>
        <dbReference type="HAMAP-Rule" id="MF_01862"/>
    </source>
</evidence>
<evidence type="ECO:0000259" key="8">
    <source>
        <dbReference type="Pfam" id="PF08468"/>
    </source>
</evidence>
<comment type="similarity">
    <text evidence="6">Belongs to the methyltransferase superfamily. RsmC family.</text>
</comment>
<organism evidence="9 10">
    <name type="scientific">Cognaticolwellia beringensis</name>
    <dbReference type="NCBI Taxonomy" id="1967665"/>
    <lineage>
        <taxon>Bacteria</taxon>
        <taxon>Pseudomonadati</taxon>
        <taxon>Pseudomonadota</taxon>
        <taxon>Gammaproteobacteria</taxon>
        <taxon>Alteromonadales</taxon>
        <taxon>Colwelliaceae</taxon>
        <taxon>Cognaticolwellia</taxon>
    </lineage>
</organism>
<keyword evidence="4 6" id="KW-0808">Transferase</keyword>
<keyword evidence="10" id="KW-1185">Reference proteome</keyword>
<comment type="function">
    <text evidence="6">Specifically methylates the guanine in position 1207 of 16S rRNA in the 30S particle.</text>
</comment>
<keyword evidence="5 6" id="KW-0949">S-adenosyl-L-methionine</keyword>
<comment type="subcellular location">
    <subcellularLocation>
        <location evidence="6">Cytoplasm</location>
    </subcellularLocation>
</comment>
<dbReference type="AlphaFoldDB" id="A0A222GDZ9"/>
<evidence type="ECO:0000256" key="2">
    <source>
        <dbReference type="ARBA" id="ARBA00022552"/>
    </source>
</evidence>
<dbReference type="HAMAP" id="MF_01862">
    <property type="entry name" value="16SrRNA_methyltr_C"/>
    <property type="match status" value="1"/>
</dbReference>
<dbReference type="GO" id="GO:0052914">
    <property type="term" value="F:16S rRNA (guanine(1207)-N(2))-methyltransferase activity"/>
    <property type="evidence" value="ECO:0007669"/>
    <property type="project" value="UniProtKB-EC"/>
</dbReference>
<reference evidence="9 10" key="1">
    <citation type="submission" date="2017-08" db="EMBL/GenBank/DDBJ databases">
        <title>Complete genome of Colwellia sp. NB097-1, a psychrophile bacterium ioslated from Bering Sea.</title>
        <authorList>
            <person name="Chen X."/>
        </authorList>
    </citation>
    <scope>NUCLEOTIDE SEQUENCE [LARGE SCALE GENOMIC DNA]</scope>
    <source>
        <strain evidence="9 10">NB097-1</strain>
    </source>
</reference>
<dbReference type="Pfam" id="PF05175">
    <property type="entry name" value="MTS"/>
    <property type="match status" value="1"/>
</dbReference>
<dbReference type="OrthoDB" id="9816072at2"/>
<dbReference type="CDD" id="cd02440">
    <property type="entry name" value="AdoMet_MTases"/>
    <property type="match status" value="1"/>
</dbReference>
<keyword evidence="1 6" id="KW-0963">Cytoplasm</keyword>